<evidence type="ECO:0000313" key="2">
    <source>
        <dbReference type="EMBL" id="CAL1377452.1"/>
    </source>
</evidence>
<protein>
    <recommendedName>
        <fullName evidence="4">Secreted protein</fullName>
    </recommendedName>
</protein>
<feature type="region of interest" description="Disordered" evidence="1">
    <location>
        <begin position="71"/>
        <end position="92"/>
    </location>
</feature>
<organism evidence="2 3">
    <name type="scientific">Linum trigynum</name>
    <dbReference type="NCBI Taxonomy" id="586398"/>
    <lineage>
        <taxon>Eukaryota</taxon>
        <taxon>Viridiplantae</taxon>
        <taxon>Streptophyta</taxon>
        <taxon>Embryophyta</taxon>
        <taxon>Tracheophyta</taxon>
        <taxon>Spermatophyta</taxon>
        <taxon>Magnoliopsida</taxon>
        <taxon>eudicotyledons</taxon>
        <taxon>Gunneridae</taxon>
        <taxon>Pentapetalae</taxon>
        <taxon>rosids</taxon>
        <taxon>fabids</taxon>
        <taxon>Malpighiales</taxon>
        <taxon>Linaceae</taxon>
        <taxon>Linum</taxon>
    </lineage>
</organism>
<dbReference type="Proteomes" id="UP001497516">
    <property type="component" value="Chromosome 3"/>
</dbReference>
<keyword evidence="3" id="KW-1185">Reference proteome</keyword>
<proteinExistence type="predicted"/>
<name>A0AAV2DVD6_9ROSI</name>
<dbReference type="EMBL" id="OZ034816">
    <property type="protein sequence ID" value="CAL1377452.1"/>
    <property type="molecule type" value="Genomic_DNA"/>
</dbReference>
<evidence type="ECO:0000313" key="3">
    <source>
        <dbReference type="Proteomes" id="UP001497516"/>
    </source>
</evidence>
<evidence type="ECO:0008006" key="4">
    <source>
        <dbReference type="Google" id="ProtNLM"/>
    </source>
</evidence>
<accession>A0AAV2DVD6</accession>
<reference evidence="2 3" key="1">
    <citation type="submission" date="2024-04" db="EMBL/GenBank/DDBJ databases">
        <authorList>
            <person name="Fracassetti M."/>
        </authorList>
    </citation>
    <scope>NUCLEOTIDE SEQUENCE [LARGE SCALE GENOMIC DNA]</scope>
</reference>
<dbReference type="AlphaFoldDB" id="A0AAV2DVD6"/>
<gene>
    <name evidence="2" type="ORF">LTRI10_LOCUS19104</name>
</gene>
<sequence length="92" mass="10315">MCALLPLLISLPPSPFQLNRCTRAILGGDNGVNLAMRLLQRMGSILFFVAADYYRRRPRVSKRVIPRLDEAATESGSGGRKVERFSHCVVRQ</sequence>
<evidence type="ECO:0000256" key="1">
    <source>
        <dbReference type="SAM" id="MobiDB-lite"/>
    </source>
</evidence>